<protein>
    <submittedName>
        <fullName evidence="1">Uncharacterized protein</fullName>
    </submittedName>
</protein>
<evidence type="ECO:0000313" key="2">
    <source>
        <dbReference type="Proteomes" id="UP001148737"/>
    </source>
</evidence>
<sequence length="295" mass="31448">MHGIAALASALTLAASTQASPLAARQANDVANDWDKSSCAELAVIFARGTFDSGNIGAWVGQPFRDALYSKIGAGKVAFQGVSPQDYPASLDGYIEEGGSESCAVSLGKAVERYSARCPSAKIVISGWSQGALCAHKSLDASKALVNAHARSQVIAVTTFGDPVPAWSDTINFPALPKNAKLLSYCETNTPDPLCTNPLEDWPHTPKAFIEKLDAMWHDFSDADLNSAQKAAIGDLIVQLISQAKSKIGKLGKDILSGHIRHWMLTPAHFLYGLGQHPMTEQAADDIARVFQQSK</sequence>
<dbReference type="EMBL" id="JANAKD010000133">
    <property type="protein sequence ID" value="KAJ3497174.1"/>
    <property type="molecule type" value="Genomic_DNA"/>
</dbReference>
<evidence type="ECO:0000313" key="1">
    <source>
        <dbReference type="EMBL" id="KAJ3497174.1"/>
    </source>
</evidence>
<comment type="caution">
    <text evidence="1">The sequence shown here is derived from an EMBL/GenBank/DDBJ whole genome shotgun (WGS) entry which is preliminary data.</text>
</comment>
<dbReference type="Proteomes" id="UP001148737">
    <property type="component" value="Unassembled WGS sequence"/>
</dbReference>
<name>A0ACC1R1T8_9HYPO</name>
<keyword evidence="2" id="KW-1185">Reference proteome</keyword>
<proteinExistence type="predicted"/>
<accession>A0ACC1R1T8</accession>
<gene>
    <name evidence="1" type="ORF">NLG97_g2105</name>
</gene>
<organism evidence="1 2">
    <name type="scientific">Lecanicillium saksenae</name>
    <dbReference type="NCBI Taxonomy" id="468837"/>
    <lineage>
        <taxon>Eukaryota</taxon>
        <taxon>Fungi</taxon>
        <taxon>Dikarya</taxon>
        <taxon>Ascomycota</taxon>
        <taxon>Pezizomycotina</taxon>
        <taxon>Sordariomycetes</taxon>
        <taxon>Hypocreomycetidae</taxon>
        <taxon>Hypocreales</taxon>
        <taxon>Cordycipitaceae</taxon>
        <taxon>Lecanicillium</taxon>
    </lineage>
</organism>
<reference evidence="1" key="1">
    <citation type="submission" date="2022-07" db="EMBL/GenBank/DDBJ databases">
        <title>Genome Sequence of Lecanicillium saksenae.</title>
        <authorList>
            <person name="Buettner E."/>
        </authorList>
    </citation>
    <scope>NUCLEOTIDE SEQUENCE</scope>
    <source>
        <strain evidence="1">VT-O1</strain>
    </source>
</reference>